<dbReference type="GO" id="GO:0004803">
    <property type="term" value="F:transposase activity"/>
    <property type="evidence" value="ECO:0007669"/>
    <property type="project" value="InterPro"/>
</dbReference>
<name>A0A3A1R201_9BACI</name>
<dbReference type="Gene3D" id="3.30.70.1290">
    <property type="entry name" value="Transposase IS200-like"/>
    <property type="match status" value="1"/>
</dbReference>
<dbReference type="PANTHER" id="PTHR34322:SF2">
    <property type="entry name" value="TRANSPOSASE IS200-LIKE DOMAIN-CONTAINING PROTEIN"/>
    <property type="match status" value="1"/>
</dbReference>
<gene>
    <name evidence="2" type="ORF">D3H55_06390</name>
</gene>
<proteinExistence type="predicted"/>
<dbReference type="EMBL" id="QXIR01000006">
    <property type="protein sequence ID" value="RIW36084.1"/>
    <property type="molecule type" value="Genomic_DNA"/>
</dbReference>
<dbReference type="InterPro" id="IPR002686">
    <property type="entry name" value="Transposase_17"/>
</dbReference>
<reference evidence="2 3" key="1">
    <citation type="submission" date="2018-09" db="EMBL/GenBank/DDBJ databases">
        <title>Bacillus saliacetes sp. nov., isolated from Thai shrimp paste (Ka-pi).</title>
        <authorList>
            <person name="Daroonpunt R."/>
            <person name="Tanasupawat S."/>
            <person name="Yiamsombut S."/>
        </authorList>
    </citation>
    <scope>NUCLEOTIDE SEQUENCE [LARGE SCALE GENOMIC DNA]</scope>
    <source>
        <strain evidence="2 3">SKP7-4</strain>
    </source>
</reference>
<feature type="domain" description="Transposase IS200-like" evidence="1">
    <location>
        <begin position="9"/>
        <end position="123"/>
    </location>
</feature>
<dbReference type="InterPro" id="IPR036515">
    <property type="entry name" value="Transposase_17_sf"/>
</dbReference>
<dbReference type="AlphaFoldDB" id="A0A3A1R201"/>
<dbReference type="PANTHER" id="PTHR34322">
    <property type="entry name" value="TRANSPOSASE, Y1_TNP DOMAIN-CONTAINING"/>
    <property type="match status" value="1"/>
</dbReference>
<accession>A0A3A1R201</accession>
<organism evidence="2 3">
    <name type="scientific">Bacillus salacetis</name>
    <dbReference type="NCBI Taxonomy" id="2315464"/>
    <lineage>
        <taxon>Bacteria</taxon>
        <taxon>Bacillati</taxon>
        <taxon>Bacillota</taxon>
        <taxon>Bacilli</taxon>
        <taxon>Bacillales</taxon>
        <taxon>Bacillaceae</taxon>
        <taxon>Bacillus</taxon>
    </lineage>
</organism>
<dbReference type="SMART" id="SM01321">
    <property type="entry name" value="Y1_Tnp"/>
    <property type="match status" value="1"/>
</dbReference>
<evidence type="ECO:0000313" key="2">
    <source>
        <dbReference type="EMBL" id="RIW36084.1"/>
    </source>
</evidence>
<keyword evidence="3" id="KW-1185">Reference proteome</keyword>
<dbReference type="Pfam" id="PF01797">
    <property type="entry name" value="Y1_Tnp"/>
    <property type="match status" value="1"/>
</dbReference>
<dbReference type="GO" id="GO:0003677">
    <property type="term" value="F:DNA binding"/>
    <property type="evidence" value="ECO:0007669"/>
    <property type="project" value="InterPro"/>
</dbReference>
<protein>
    <submittedName>
        <fullName evidence="2">Transposase</fullName>
    </submittedName>
</protein>
<dbReference type="OrthoDB" id="9788881at2"/>
<sequence length="193" mass="23217">MPRQPRNWFPGATYHVMMRGNRKSPIFHESKDFSKFLHYLQTSSERYPFILHSYCLMHNHIHLLLETIEHPPGQLFRKVNTAFALYYNRKYDVVGHLFQDRYKAKLVDTTSYLLAVSKYIHLNPVEANLVKDPALYPWSSYSSYYHQKEDPLIHTGRILSFFPDSSPEHYNEFIHRKLTYKEEEQAREFLRPY</sequence>
<dbReference type="SUPFAM" id="SSF143422">
    <property type="entry name" value="Transposase IS200-like"/>
    <property type="match status" value="1"/>
</dbReference>
<dbReference type="Proteomes" id="UP000265801">
    <property type="component" value="Unassembled WGS sequence"/>
</dbReference>
<dbReference type="GO" id="GO:0006313">
    <property type="term" value="P:DNA transposition"/>
    <property type="evidence" value="ECO:0007669"/>
    <property type="project" value="InterPro"/>
</dbReference>
<evidence type="ECO:0000313" key="3">
    <source>
        <dbReference type="Proteomes" id="UP000265801"/>
    </source>
</evidence>
<comment type="caution">
    <text evidence="2">The sequence shown here is derived from an EMBL/GenBank/DDBJ whole genome shotgun (WGS) entry which is preliminary data.</text>
</comment>
<evidence type="ECO:0000259" key="1">
    <source>
        <dbReference type="SMART" id="SM01321"/>
    </source>
</evidence>
<dbReference type="RefSeq" id="WP_119546088.1">
    <property type="nucleotide sequence ID" value="NZ_QXIR01000006.1"/>
</dbReference>